<evidence type="ECO:0000313" key="2">
    <source>
        <dbReference type="Proteomes" id="UP000054736"/>
    </source>
</evidence>
<gene>
    <name evidence="1" type="ORF">Ldro_1451</name>
</gene>
<dbReference type="PATRIC" id="fig|1212489.4.peg.1535"/>
<proteinExistence type="predicted"/>
<dbReference type="EMBL" id="LNXY01000020">
    <property type="protein sequence ID" value="KTC87832.1"/>
    <property type="molecule type" value="Genomic_DNA"/>
</dbReference>
<comment type="caution">
    <text evidence="1">The sequence shown here is derived from an EMBL/GenBank/DDBJ whole genome shotgun (WGS) entry which is preliminary data.</text>
</comment>
<sequence>MKLSTYGMWENPRLDLVNALFKDLELNCSMEQIDKALLEPVITKIIDTSYSYQQKLQIEQPQLSLKEKTLATYKVALFTMLSTLAESLDRPEEPLYPYVEKFISESLALSNQNIDYLMQLATISRQIKINGVTELYGDNFSMSYPILAQTLPFNDVQLIEKATNAVTEAIHKDCPTEIYPIMAEHIKYMNEITAQKLADPQFAEKFKIETGMTMEEFKSQIRLSKFKEIPSVSLVGHFKMTSQKETVKEKPATTFSGP</sequence>
<organism evidence="1 2">
    <name type="scientific">Legionella drozanskii LLAP-1</name>
    <dbReference type="NCBI Taxonomy" id="1212489"/>
    <lineage>
        <taxon>Bacteria</taxon>
        <taxon>Pseudomonadati</taxon>
        <taxon>Pseudomonadota</taxon>
        <taxon>Gammaproteobacteria</taxon>
        <taxon>Legionellales</taxon>
        <taxon>Legionellaceae</taxon>
        <taxon>Legionella</taxon>
    </lineage>
</organism>
<dbReference type="OrthoDB" id="5645007at2"/>
<reference evidence="1 2" key="1">
    <citation type="submission" date="2015-11" db="EMBL/GenBank/DDBJ databases">
        <title>Genomic analysis of 38 Legionella species identifies large and diverse effector repertoires.</title>
        <authorList>
            <person name="Burstein D."/>
            <person name="Amaro F."/>
            <person name="Zusman T."/>
            <person name="Lifshitz Z."/>
            <person name="Cohen O."/>
            <person name="Gilbert J.A."/>
            <person name="Pupko T."/>
            <person name="Shuman H.A."/>
            <person name="Segal G."/>
        </authorList>
    </citation>
    <scope>NUCLEOTIDE SEQUENCE [LARGE SCALE GENOMIC DNA]</scope>
    <source>
        <strain evidence="1 2">ATCC 700990</strain>
    </source>
</reference>
<accession>A0A0W0SWY0</accession>
<protein>
    <submittedName>
        <fullName evidence="1">Uncharacterized protein</fullName>
    </submittedName>
</protein>
<keyword evidence="2" id="KW-1185">Reference proteome</keyword>
<dbReference type="RefSeq" id="WP_058495744.1">
    <property type="nucleotide sequence ID" value="NZ_CAAAIU010000043.1"/>
</dbReference>
<dbReference type="AlphaFoldDB" id="A0A0W0SWY0"/>
<name>A0A0W0SWY0_9GAMM</name>
<evidence type="ECO:0000313" key="1">
    <source>
        <dbReference type="EMBL" id="KTC87832.1"/>
    </source>
</evidence>
<dbReference type="Proteomes" id="UP000054736">
    <property type="component" value="Unassembled WGS sequence"/>
</dbReference>